<dbReference type="AlphaFoldDB" id="A0A9W9PSY5"/>
<feature type="compositionally biased region" description="Polar residues" evidence="3">
    <location>
        <begin position="197"/>
        <end position="217"/>
    </location>
</feature>
<dbReference type="SMART" id="SM00715">
    <property type="entry name" value="LA"/>
    <property type="match status" value="1"/>
</dbReference>
<reference evidence="5" key="1">
    <citation type="submission" date="2022-12" db="EMBL/GenBank/DDBJ databases">
        <authorList>
            <person name="Petersen C."/>
        </authorList>
    </citation>
    <scope>NUCLEOTIDE SEQUENCE</scope>
    <source>
        <strain evidence="5">IBT 21472</strain>
    </source>
</reference>
<feature type="compositionally biased region" description="Polar residues" evidence="3">
    <location>
        <begin position="405"/>
        <end position="414"/>
    </location>
</feature>
<proteinExistence type="predicted"/>
<dbReference type="SUPFAM" id="SSF46785">
    <property type="entry name" value="Winged helix' DNA-binding domain"/>
    <property type="match status" value="1"/>
</dbReference>
<dbReference type="InterPro" id="IPR006630">
    <property type="entry name" value="La_HTH"/>
</dbReference>
<dbReference type="PROSITE" id="PS50961">
    <property type="entry name" value="HTH_LA"/>
    <property type="match status" value="1"/>
</dbReference>
<keyword evidence="1 2" id="KW-0694">RNA-binding</keyword>
<dbReference type="GO" id="GO:0048255">
    <property type="term" value="P:mRNA stabilization"/>
    <property type="evidence" value="ECO:0007669"/>
    <property type="project" value="InterPro"/>
</dbReference>
<dbReference type="Pfam" id="PF21071">
    <property type="entry name" value="LARP1_HEAT"/>
    <property type="match status" value="1"/>
</dbReference>
<dbReference type="Proteomes" id="UP001147746">
    <property type="component" value="Unassembled WGS sequence"/>
</dbReference>
<name>A0A9W9PSY5_9EURO</name>
<dbReference type="InterPro" id="IPR036390">
    <property type="entry name" value="WH_DNA-bd_sf"/>
</dbReference>
<feature type="compositionally biased region" description="Basic and acidic residues" evidence="3">
    <location>
        <begin position="260"/>
        <end position="280"/>
    </location>
</feature>
<feature type="compositionally biased region" description="Polar residues" evidence="3">
    <location>
        <begin position="513"/>
        <end position="525"/>
    </location>
</feature>
<comment type="caution">
    <text evidence="5">The sequence shown here is derived from an EMBL/GenBank/DDBJ whole genome shotgun (WGS) entry which is preliminary data.</text>
</comment>
<evidence type="ECO:0000256" key="2">
    <source>
        <dbReference type="PROSITE-ProRule" id="PRU00332"/>
    </source>
</evidence>
<gene>
    <name evidence="5" type="ORF">N7476_007999</name>
</gene>
<feature type="compositionally biased region" description="Basic and acidic residues" evidence="3">
    <location>
        <begin position="185"/>
        <end position="194"/>
    </location>
</feature>
<dbReference type="InterPro" id="IPR045180">
    <property type="entry name" value="La_dom_prot"/>
</dbReference>
<dbReference type="InterPro" id="IPR006607">
    <property type="entry name" value="DM15"/>
</dbReference>
<protein>
    <submittedName>
        <fullName evidence="5">Winged helix-turn-helix transcription repressor DNA-binding</fullName>
    </submittedName>
</protein>
<dbReference type="Gene3D" id="1.10.10.10">
    <property type="entry name" value="Winged helix-like DNA-binding domain superfamily/Winged helix DNA-binding domain"/>
    <property type="match status" value="1"/>
</dbReference>
<evidence type="ECO:0000313" key="6">
    <source>
        <dbReference type="Proteomes" id="UP001147746"/>
    </source>
</evidence>
<keyword evidence="5" id="KW-0238">DNA-binding</keyword>
<feature type="compositionally biased region" description="Low complexity" evidence="3">
    <location>
        <begin position="333"/>
        <end position="350"/>
    </location>
</feature>
<dbReference type="InterPro" id="IPR036388">
    <property type="entry name" value="WH-like_DNA-bd_sf"/>
</dbReference>
<dbReference type="GO" id="GO:0010494">
    <property type="term" value="C:cytoplasmic stress granule"/>
    <property type="evidence" value="ECO:0007669"/>
    <property type="project" value="TreeGrafter"/>
</dbReference>
<feature type="compositionally biased region" description="Basic and acidic residues" evidence="3">
    <location>
        <begin position="415"/>
        <end position="431"/>
    </location>
</feature>
<feature type="compositionally biased region" description="Low complexity" evidence="3">
    <location>
        <begin position="491"/>
        <end position="508"/>
    </location>
</feature>
<dbReference type="PANTHER" id="PTHR22792">
    <property type="entry name" value="LUPUS LA PROTEIN-RELATED"/>
    <property type="match status" value="1"/>
</dbReference>
<evidence type="ECO:0000256" key="1">
    <source>
        <dbReference type="ARBA" id="ARBA00022884"/>
    </source>
</evidence>
<feature type="compositionally biased region" description="Basic and acidic residues" evidence="3">
    <location>
        <begin position="117"/>
        <end position="173"/>
    </location>
</feature>
<feature type="compositionally biased region" description="Basic and acidic residues" evidence="3">
    <location>
        <begin position="59"/>
        <end position="71"/>
    </location>
</feature>
<reference evidence="5" key="2">
    <citation type="journal article" date="2023" name="IMA Fungus">
        <title>Comparative genomic study of the Penicillium genus elucidates a diverse pangenome and 15 lateral gene transfer events.</title>
        <authorList>
            <person name="Petersen C."/>
            <person name="Sorensen T."/>
            <person name="Nielsen M.R."/>
            <person name="Sondergaard T.E."/>
            <person name="Sorensen J.L."/>
            <person name="Fitzpatrick D.A."/>
            <person name="Frisvad J.C."/>
            <person name="Nielsen K.L."/>
        </authorList>
    </citation>
    <scope>NUCLEOTIDE SEQUENCE</scope>
    <source>
        <strain evidence="5">IBT 21472</strain>
    </source>
</reference>
<organism evidence="5 6">
    <name type="scientific">Penicillium atrosanguineum</name>
    <dbReference type="NCBI Taxonomy" id="1132637"/>
    <lineage>
        <taxon>Eukaryota</taxon>
        <taxon>Fungi</taxon>
        <taxon>Dikarya</taxon>
        <taxon>Ascomycota</taxon>
        <taxon>Pezizomycotina</taxon>
        <taxon>Eurotiomycetes</taxon>
        <taxon>Eurotiomycetidae</taxon>
        <taxon>Eurotiales</taxon>
        <taxon>Aspergillaceae</taxon>
        <taxon>Penicillium</taxon>
    </lineage>
</organism>
<feature type="region of interest" description="Disordered" evidence="3">
    <location>
        <begin position="812"/>
        <end position="837"/>
    </location>
</feature>
<sequence>MSSNSTFSYAQAAKGLQGTPISSNTASEPEKAEPQVEEQSNGVIAEPVPAASESETPQDTEKSVDEPKEAEFTTVTSKARSKGVNSRTSSPSVNNRSNAQPRDGDSSSTPNGNSEASSEKKAQADGKADKSEDGSEGSKDKSDKSEKSDKSVKSDKSEKDEKSEKNTPPKELKAAPLPSVNIWHQRKEAQDARSKTAPATSATTGKTTEIQQDSSKANPKKKGADGATDGVKGGKKTEGGKALPAVGDATAWPTPEVALGEEKKKAQEKTDKSPVIRPHGKEKWMPVNYVPTAVFNTPLPTAGGGGGGGRGGRRATRGGRDGGRGAAHGAGAAGEKAASGQAAQGTAKQAAGERGRTEANSGRAASLPAQARRSDSAEAPAEGRKAQAAERGRAPRGAEDAAASNGKQTNGENTRPQRDGKQFAKHQEARNSRAANLAVDPHATARVNERRAESGSKSADPAGFHEFNRERGGRSNRGRGPYGSFGGQNGQFGNMPNNFGNPKFGGFNDRQRSQNGVPNGSQQGNRMPLRSPSLPVSASPYGYYPNDMNVYGYQAVAPGPMSAVPYQQYMEPFSLMPMLSMQLEYYFSVDNLCKDMFLRRHMDGQGFVPLGVIAGFKRVKSLTEDFELLRHVSRGLRNVEYQVGEDGLDRLRSREKWAQWVFPVDQRDPSAQHDGVAPKNYENVPFNHHAESVPNGFNVTREFIPNGTGSRGSQTLLSSTAPEFMPSMPPTQSQIANVGDPEDFYYPYPLEGSLTKANSSFDPFGKTFINDDSPARRLKSHQPKTLSLCSWMAEQPTGFSAENIHRRASSDVTFDSSPLSPNAPLFTPRKPDSRYHKKSVHTRNSFDIFRNTAFGAQDPRVTPPSHGLSIGPPYRFWSQHLTRNFNLQLYNEFRRLAIDDLFTRHNNYGINALTSFYHTCLISRRPLPDEVICDMVHLSHAPFKNCHSVLNNLLNLTMSTGAMENDNRVKASYYFGLEYGPDKRRWKEHRRSR</sequence>
<dbReference type="GO" id="GO:0005829">
    <property type="term" value="C:cytosol"/>
    <property type="evidence" value="ECO:0007669"/>
    <property type="project" value="TreeGrafter"/>
</dbReference>
<evidence type="ECO:0000256" key="3">
    <source>
        <dbReference type="SAM" id="MobiDB-lite"/>
    </source>
</evidence>
<feature type="compositionally biased region" description="Polar residues" evidence="3">
    <location>
        <begin position="73"/>
        <end position="116"/>
    </location>
</feature>
<dbReference type="CDD" id="cd07323">
    <property type="entry name" value="LAM"/>
    <property type="match status" value="1"/>
</dbReference>
<evidence type="ECO:0000313" key="5">
    <source>
        <dbReference type="EMBL" id="KAJ5307343.1"/>
    </source>
</evidence>
<dbReference type="Pfam" id="PF05383">
    <property type="entry name" value="La"/>
    <property type="match status" value="1"/>
</dbReference>
<dbReference type="EMBL" id="JAPZBO010000008">
    <property type="protein sequence ID" value="KAJ5307343.1"/>
    <property type="molecule type" value="Genomic_DNA"/>
</dbReference>
<dbReference type="PANTHER" id="PTHR22792:SF132">
    <property type="entry name" value="LA-RELATED PROTEIN 1"/>
    <property type="match status" value="1"/>
</dbReference>
<feature type="region of interest" description="Disordered" evidence="3">
    <location>
        <begin position="298"/>
        <end position="532"/>
    </location>
</feature>
<keyword evidence="6" id="KW-1185">Reference proteome</keyword>
<dbReference type="GO" id="GO:0003677">
    <property type="term" value="F:DNA binding"/>
    <property type="evidence" value="ECO:0007669"/>
    <property type="project" value="UniProtKB-KW"/>
</dbReference>
<accession>A0A9W9PSY5</accession>
<dbReference type="GO" id="GO:0045727">
    <property type="term" value="P:positive regulation of translation"/>
    <property type="evidence" value="ECO:0007669"/>
    <property type="project" value="TreeGrafter"/>
</dbReference>
<feature type="compositionally biased region" description="Gly residues" evidence="3">
    <location>
        <begin position="480"/>
        <end position="490"/>
    </location>
</feature>
<evidence type="ECO:0000259" key="4">
    <source>
        <dbReference type="PROSITE" id="PS50961"/>
    </source>
</evidence>
<feature type="domain" description="HTH La-type RNA-binding" evidence="4">
    <location>
        <begin position="569"/>
        <end position="666"/>
    </location>
</feature>
<feature type="compositionally biased region" description="Basic and acidic residues" evidence="3">
    <location>
        <begin position="372"/>
        <end position="399"/>
    </location>
</feature>
<feature type="region of interest" description="Disordered" evidence="3">
    <location>
        <begin position="1"/>
        <end position="280"/>
    </location>
</feature>
<dbReference type="GO" id="GO:0000339">
    <property type="term" value="F:RNA cap binding"/>
    <property type="evidence" value="ECO:0007669"/>
    <property type="project" value="InterPro"/>
</dbReference>